<feature type="transmembrane region" description="Helical" evidence="1">
    <location>
        <begin position="12"/>
        <end position="32"/>
    </location>
</feature>
<feature type="transmembrane region" description="Helical" evidence="1">
    <location>
        <begin position="206"/>
        <end position="226"/>
    </location>
</feature>
<protein>
    <submittedName>
        <fullName evidence="3">Peptidoglycan/LPS O-acetylase OafA/YrhL, contains acyltransferase and SGNH-hydrolase domains</fullName>
    </submittedName>
</protein>
<feature type="transmembrane region" description="Helical" evidence="1">
    <location>
        <begin position="91"/>
        <end position="112"/>
    </location>
</feature>
<keyword evidence="3" id="KW-0012">Acyltransferase</keyword>
<feature type="transmembrane region" description="Helical" evidence="1">
    <location>
        <begin position="301"/>
        <end position="319"/>
    </location>
</feature>
<feature type="transmembrane region" description="Helical" evidence="1">
    <location>
        <begin position="132"/>
        <end position="152"/>
    </location>
</feature>
<organism evidence="3 4">
    <name type="scientific">Bradyrhizobium erythrophlei</name>
    <dbReference type="NCBI Taxonomy" id="1437360"/>
    <lineage>
        <taxon>Bacteria</taxon>
        <taxon>Pseudomonadati</taxon>
        <taxon>Pseudomonadota</taxon>
        <taxon>Alphaproteobacteria</taxon>
        <taxon>Hyphomicrobiales</taxon>
        <taxon>Nitrobacteraceae</taxon>
        <taxon>Bradyrhizobium</taxon>
    </lineage>
</organism>
<dbReference type="GO" id="GO:0016787">
    <property type="term" value="F:hydrolase activity"/>
    <property type="evidence" value="ECO:0007669"/>
    <property type="project" value="UniProtKB-KW"/>
</dbReference>
<dbReference type="GO" id="GO:0016020">
    <property type="term" value="C:membrane"/>
    <property type="evidence" value="ECO:0007669"/>
    <property type="project" value="TreeGrafter"/>
</dbReference>
<evidence type="ECO:0000259" key="2">
    <source>
        <dbReference type="Pfam" id="PF01757"/>
    </source>
</evidence>
<sequence>MPISEKRIPELDGVRGIAILLVLLWHFTGMLVDPSQGDVQYLAWRYLIFGRTGVDLFFVLSGFLIIGILVDNRDSPNYFTTFYARRALRILPPYLILVGVCWLLFKVLNARAEAYFGRELPLWSLLTFTQNWVMASTNSYGATLSGGTWSLAIEEQFYLFAPMLILLLPPRWLLKTLVAIGIVSLIARSAYFYLHPEQMLSPYVVTVFRLDGLCAGGVIAIAYRHSAVWSAIVLRRKALLAALAILMAIVPFYTWSLRSDFSHLAEYHFGHAYLALLYGVILTSVLVWSGKPSTAWLRSKNLAAVGAISYSLYLFHPSFKELFFVLARRGEQLTSPIDIVLLSAAMVSTFVFCAVLYRCVERPAQRLGHRFRYEWPTRLRWDTAAHDNPLSPIVMDRPSRQ</sequence>
<dbReference type="EMBL" id="LT670817">
    <property type="protein sequence ID" value="SHH51284.1"/>
    <property type="molecule type" value="Genomic_DNA"/>
</dbReference>
<feature type="transmembrane region" description="Helical" evidence="1">
    <location>
        <begin position="44"/>
        <end position="70"/>
    </location>
</feature>
<keyword evidence="1" id="KW-0812">Transmembrane</keyword>
<evidence type="ECO:0000313" key="3">
    <source>
        <dbReference type="EMBL" id="SHH51284.1"/>
    </source>
</evidence>
<dbReference type="InterPro" id="IPR050879">
    <property type="entry name" value="Acyltransferase_3"/>
</dbReference>
<proteinExistence type="predicted"/>
<dbReference type="InterPro" id="IPR002656">
    <property type="entry name" value="Acyl_transf_3_dom"/>
</dbReference>
<dbReference type="PANTHER" id="PTHR23028:SF53">
    <property type="entry name" value="ACYL_TRANSF_3 DOMAIN-CONTAINING PROTEIN"/>
    <property type="match status" value="1"/>
</dbReference>
<dbReference type="GO" id="GO:0016747">
    <property type="term" value="F:acyltransferase activity, transferring groups other than amino-acyl groups"/>
    <property type="evidence" value="ECO:0007669"/>
    <property type="project" value="InterPro"/>
</dbReference>
<evidence type="ECO:0000313" key="4">
    <source>
        <dbReference type="Proteomes" id="UP000189796"/>
    </source>
</evidence>
<dbReference type="OrthoDB" id="9796461at2"/>
<feature type="transmembrane region" description="Helical" evidence="1">
    <location>
        <begin position="269"/>
        <end position="289"/>
    </location>
</feature>
<dbReference type="Proteomes" id="UP000189796">
    <property type="component" value="Chromosome I"/>
</dbReference>
<feature type="transmembrane region" description="Helical" evidence="1">
    <location>
        <begin position="238"/>
        <end position="257"/>
    </location>
</feature>
<keyword evidence="3" id="KW-0378">Hydrolase</keyword>
<dbReference type="PANTHER" id="PTHR23028">
    <property type="entry name" value="ACETYLTRANSFERASE"/>
    <property type="match status" value="1"/>
</dbReference>
<keyword evidence="3" id="KW-0808">Transferase</keyword>
<keyword evidence="1" id="KW-1133">Transmembrane helix</keyword>
<dbReference type="GO" id="GO:0000271">
    <property type="term" value="P:polysaccharide biosynthetic process"/>
    <property type="evidence" value="ECO:0007669"/>
    <property type="project" value="TreeGrafter"/>
</dbReference>
<dbReference type="AlphaFoldDB" id="A0A1M5TKQ5"/>
<feature type="domain" description="Acyltransferase 3" evidence="2">
    <location>
        <begin position="9"/>
        <end position="358"/>
    </location>
</feature>
<reference evidence="3 4" key="1">
    <citation type="submission" date="2016-11" db="EMBL/GenBank/DDBJ databases">
        <authorList>
            <person name="Jaros S."/>
            <person name="Januszkiewicz K."/>
            <person name="Wedrychowicz H."/>
        </authorList>
    </citation>
    <scope>NUCLEOTIDE SEQUENCE [LARGE SCALE GENOMIC DNA]</scope>
    <source>
        <strain evidence="3 4">GAS138</strain>
    </source>
</reference>
<feature type="transmembrane region" description="Helical" evidence="1">
    <location>
        <begin position="172"/>
        <end position="194"/>
    </location>
</feature>
<gene>
    <name evidence="3" type="ORF">SAMN05443248_5059</name>
</gene>
<dbReference type="RefSeq" id="WP_079603751.1">
    <property type="nucleotide sequence ID" value="NZ_LT670817.1"/>
</dbReference>
<accession>A0A1M5TKQ5</accession>
<feature type="transmembrane region" description="Helical" evidence="1">
    <location>
        <begin position="339"/>
        <end position="360"/>
    </location>
</feature>
<keyword evidence="1" id="KW-0472">Membrane</keyword>
<dbReference type="Pfam" id="PF01757">
    <property type="entry name" value="Acyl_transf_3"/>
    <property type="match status" value="1"/>
</dbReference>
<name>A0A1M5TKQ5_9BRAD</name>
<evidence type="ECO:0000256" key="1">
    <source>
        <dbReference type="SAM" id="Phobius"/>
    </source>
</evidence>